<proteinExistence type="predicted"/>
<dbReference type="KEGG" id="pic:PICST_32059"/>
<dbReference type="HOGENOM" id="CLU_1960390_0_0_1"/>
<protein>
    <submittedName>
        <fullName evidence="1">Uncharacterized protein</fullName>
    </submittedName>
</protein>
<organism evidence="1 2">
    <name type="scientific">Scheffersomyces stipitis (strain ATCC 58785 / CBS 6054 / NBRC 10063 / NRRL Y-11545)</name>
    <name type="common">Yeast</name>
    <name type="synonym">Pichia stipitis</name>
    <dbReference type="NCBI Taxonomy" id="322104"/>
    <lineage>
        <taxon>Eukaryota</taxon>
        <taxon>Fungi</taxon>
        <taxon>Dikarya</taxon>
        <taxon>Ascomycota</taxon>
        <taxon>Saccharomycotina</taxon>
        <taxon>Pichiomycetes</taxon>
        <taxon>Debaryomycetaceae</taxon>
        <taxon>Scheffersomyces</taxon>
    </lineage>
</organism>
<sequence>MSISTAPSAKNLVVDSSATVSTTLLTGSLVNLQLDTDVRDNEAILTSFTTSFTNLVVESGGSNENAIGSFSASSDLNTLTLSTDKPNIKSGSNSSSTGSALARGSGLRSLKLTLVLSSLIVTACLVQI</sequence>
<evidence type="ECO:0000313" key="2">
    <source>
        <dbReference type="Proteomes" id="UP000002258"/>
    </source>
</evidence>
<reference evidence="1 2" key="1">
    <citation type="journal article" date="2007" name="Nat. Biotechnol.">
        <title>Genome sequence of the lignocellulose-bioconverting and xylose-fermenting yeast Pichia stipitis.</title>
        <authorList>
            <person name="Jeffries T.W."/>
            <person name="Grigoriev I.V."/>
            <person name="Grimwood J."/>
            <person name="Laplaza J.M."/>
            <person name="Aerts A."/>
            <person name="Salamov A."/>
            <person name="Schmutz J."/>
            <person name="Lindquist E."/>
            <person name="Dehal P."/>
            <person name="Shapiro H."/>
            <person name="Jin Y.S."/>
            <person name="Passoth V."/>
            <person name="Richardson P.M."/>
        </authorList>
    </citation>
    <scope>NUCLEOTIDE SEQUENCE [LARGE SCALE GENOMIC DNA]</scope>
    <source>
        <strain evidence="2">ATCC 58785 / CBS 6054 / NBRC 10063 / NRRL Y-11545</strain>
    </source>
</reference>
<keyword evidence="2" id="KW-1185">Reference proteome</keyword>
<evidence type="ECO:0000313" key="1">
    <source>
        <dbReference type="EMBL" id="ABN66747.2"/>
    </source>
</evidence>
<dbReference type="GeneID" id="4839096"/>
<dbReference type="AlphaFoldDB" id="A3LVB1"/>
<accession>A3LVB1</accession>
<gene>
    <name evidence="1" type="ORF">PICST_32059</name>
</gene>
<dbReference type="RefSeq" id="XP_001384776.2">
    <property type="nucleotide sequence ID" value="XM_001384739.1"/>
</dbReference>
<dbReference type="Proteomes" id="UP000002258">
    <property type="component" value="Chromosome 5"/>
</dbReference>
<dbReference type="EMBL" id="CP000499">
    <property type="protein sequence ID" value="ABN66747.2"/>
    <property type="molecule type" value="Genomic_DNA"/>
</dbReference>
<dbReference type="InParanoid" id="A3LVB1"/>
<name>A3LVB1_PICST</name>